<name>A0A9C7LAJ4_9BACI</name>
<dbReference type="CDD" id="cd00092">
    <property type="entry name" value="HTH_CRP"/>
    <property type="match status" value="1"/>
</dbReference>
<sequence length="232" mass="26654">MITKLKPTHSIEIKELLRFADRKFYSQRDTFLFQEGMEAEELYIVMSGKIQISKITTDGRELSLRICGENDICGELTLFTDNPKYLLSAKVLEEGEIVAIKKEVIESEIFQNPTLAFEFMKWMSDHFRKTQTKFRDLVLNGKKGALFSTLIRMTNSYGIERKDGILIDLPLTNQDLANFCGTSRESTNRILNDLKKDEIISIKKGKITIHDLQFLKDEIGCENCSAVYCSIE</sequence>
<dbReference type="InterPro" id="IPR014710">
    <property type="entry name" value="RmlC-like_jellyroll"/>
</dbReference>
<dbReference type="Proteomes" id="UP000789845">
    <property type="component" value="Unassembled WGS sequence"/>
</dbReference>
<dbReference type="GO" id="GO:0003700">
    <property type="term" value="F:DNA-binding transcription factor activity"/>
    <property type="evidence" value="ECO:0007669"/>
    <property type="project" value="InterPro"/>
</dbReference>
<dbReference type="SUPFAM" id="SSF46785">
    <property type="entry name" value="Winged helix' DNA-binding domain"/>
    <property type="match status" value="1"/>
</dbReference>
<accession>A0A9C7LAJ4</accession>
<dbReference type="PROSITE" id="PS50042">
    <property type="entry name" value="CNMP_BINDING_3"/>
    <property type="match status" value="1"/>
</dbReference>
<dbReference type="CDD" id="cd00038">
    <property type="entry name" value="CAP_ED"/>
    <property type="match status" value="1"/>
</dbReference>
<dbReference type="InterPro" id="IPR036390">
    <property type="entry name" value="WH_DNA-bd_sf"/>
</dbReference>
<proteinExistence type="predicted"/>
<keyword evidence="4" id="KW-0804">Transcription</keyword>
<dbReference type="InterPro" id="IPR012318">
    <property type="entry name" value="HTH_CRP"/>
</dbReference>
<dbReference type="Pfam" id="PF13545">
    <property type="entry name" value="HTH_Crp_2"/>
    <property type="match status" value="1"/>
</dbReference>
<dbReference type="InterPro" id="IPR050397">
    <property type="entry name" value="Env_Response_Regulators"/>
</dbReference>
<organism evidence="7 8">
    <name type="scientific">Pseudoneobacillus rhizosphaerae</name>
    <dbReference type="NCBI Taxonomy" id="2880968"/>
    <lineage>
        <taxon>Bacteria</taxon>
        <taxon>Bacillati</taxon>
        <taxon>Bacillota</taxon>
        <taxon>Bacilli</taxon>
        <taxon>Bacillales</taxon>
        <taxon>Bacillaceae</taxon>
        <taxon>Pseudoneobacillus</taxon>
    </lineage>
</organism>
<dbReference type="Gene3D" id="1.10.10.10">
    <property type="entry name" value="Winged helix-like DNA-binding domain superfamily/Winged helix DNA-binding domain"/>
    <property type="match status" value="1"/>
</dbReference>
<dbReference type="PROSITE" id="PS51063">
    <property type="entry name" value="HTH_CRP_2"/>
    <property type="match status" value="1"/>
</dbReference>
<dbReference type="InterPro" id="IPR018490">
    <property type="entry name" value="cNMP-bd_dom_sf"/>
</dbReference>
<evidence type="ECO:0000256" key="4">
    <source>
        <dbReference type="ARBA" id="ARBA00023163"/>
    </source>
</evidence>
<keyword evidence="8" id="KW-1185">Reference proteome</keyword>
<dbReference type="GO" id="GO:0003677">
    <property type="term" value="F:DNA binding"/>
    <property type="evidence" value="ECO:0007669"/>
    <property type="project" value="UniProtKB-KW"/>
</dbReference>
<dbReference type="EMBL" id="CAKJTG010000017">
    <property type="protein sequence ID" value="CAG9609196.1"/>
    <property type="molecule type" value="Genomic_DNA"/>
</dbReference>
<dbReference type="RefSeq" id="WP_230497433.1">
    <property type="nucleotide sequence ID" value="NZ_CAKJTG010000017.1"/>
</dbReference>
<keyword evidence="2" id="KW-0238">DNA-binding</keyword>
<reference evidence="7" key="1">
    <citation type="submission" date="2021-10" db="EMBL/GenBank/DDBJ databases">
        <authorList>
            <person name="Criscuolo A."/>
        </authorList>
    </citation>
    <scope>NUCLEOTIDE SEQUENCE</scope>
    <source>
        <strain evidence="7">CIP111885</strain>
    </source>
</reference>
<evidence type="ECO:0000259" key="5">
    <source>
        <dbReference type="PROSITE" id="PS50042"/>
    </source>
</evidence>
<dbReference type="GO" id="GO:0005829">
    <property type="term" value="C:cytosol"/>
    <property type="evidence" value="ECO:0007669"/>
    <property type="project" value="TreeGrafter"/>
</dbReference>
<evidence type="ECO:0000256" key="2">
    <source>
        <dbReference type="ARBA" id="ARBA00023125"/>
    </source>
</evidence>
<dbReference type="InterPro" id="IPR018335">
    <property type="entry name" value="Tscrpt_reg_HTH_Crp-type_CS"/>
</dbReference>
<evidence type="ECO:0000313" key="7">
    <source>
        <dbReference type="EMBL" id="CAG9609196.1"/>
    </source>
</evidence>
<dbReference type="SMART" id="SM00419">
    <property type="entry name" value="HTH_CRP"/>
    <property type="match status" value="1"/>
</dbReference>
<dbReference type="Gene3D" id="2.60.120.10">
    <property type="entry name" value="Jelly Rolls"/>
    <property type="match status" value="1"/>
</dbReference>
<keyword evidence="1" id="KW-0805">Transcription regulation</keyword>
<keyword evidence="3" id="KW-0010">Activator</keyword>
<dbReference type="PANTHER" id="PTHR24567">
    <property type="entry name" value="CRP FAMILY TRANSCRIPTIONAL REGULATORY PROTEIN"/>
    <property type="match status" value="1"/>
</dbReference>
<dbReference type="InterPro" id="IPR000595">
    <property type="entry name" value="cNMP-bd_dom"/>
</dbReference>
<dbReference type="PRINTS" id="PR00034">
    <property type="entry name" value="HTHCRP"/>
</dbReference>
<dbReference type="Pfam" id="PF00027">
    <property type="entry name" value="cNMP_binding"/>
    <property type="match status" value="1"/>
</dbReference>
<evidence type="ECO:0000313" key="8">
    <source>
        <dbReference type="Proteomes" id="UP000789845"/>
    </source>
</evidence>
<dbReference type="AlphaFoldDB" id="A0A9C7LAJ4"/>
<dbReference type="PANTHER" id="PTHR24567:SF74">
    <property type="entry name" value="HTH-TYPE TRANSCRIPTIONAL REGULATOR ARCR"/>
    <property type="match status" value="1"/>
</dbReference>
<gene>
    <name evidence="7" type="primary">fnr_2</name>
    <name evidence="7" type="ORF">NEOCIP111885_02938</name>
</gene>
<feature type="domain" description="Cyclic nucleotide-binding" evidence="5">
    <location>
        <begin position="4"/>
        <end position="84"/>
    </location>
</feature>
<feature type="domain" description="HTH crp-type" evidence="6">
    <location>
        <begin position="140"/>
        <end position="213"/>
    </location>
</feature>
<evidence type="ECO:0000259" key="6">
    <source>
        <dbReference type="PROSITE" id="PS51063"/>
    </source>
</evidence>
<protein>
    <submittedName>
        <fullName evidence="7">Anaerobic regulatory protein</fullName>
    </submittedName>
</protein>
<dbReference type="InterPro" id="IPR036388">
    <property type="entry name" value="WH-like_DNA-bd_sf"/>
</dbReference>
<evidence type="ECO:0000256" key="3">
    <source>
        <dbReference type="ARBA" id="ARBA00023159"/>
    </source>
</evidence>
<dbReference type="SMART" id="SM00100">
    <property type="entry name" value="cNMP"/>
    <property type="match status" value="1"/>
</dbReference>
<evidence type="ECO:0000256" key="1">
    <source>
        <dbReference type="ARBA" id="ARBA00023015"/>
    </source>
</evidence>
<dbReference type="SUPFAM" id="SSF51206">
    <property type="entry name" value="cAMP-binding domain-like"/>
    <property type="match status" value="1"/>
</dbReference>
<dbReference type="PROSITE" id="PS00042">
    <property type="entry name" value="HTH_CRP_1"/>
    <property type="match status" value="1"/>
</dbReference>
<comment type="caution">
    <text evidence="7">The sequence shown here is derived from an EMBL/GenBank/DDBJ whole genome shotgun (WGS) entry which is preliminary data.</text>
</comment>